<organism evidence="6 7">
    <name type="scientific">Tritrichomonas musculus</name>
    <dbReference type="NCBI Taxonomy" id="1915356"/>
    <lineage>
        <taxon>Eukaryota</taxon>
        <taxon>Metamonada</taxon>
        <taxon>Parabasalia</taxon>
        <taxon>Tritrichomonadida</taxon>
        <taxon>Tritrichomonadidae</taxon>
        <taxon>Tritrichomonas</taxon>
    </lineage>
</organism>
<gene>
    <name evidence="6" type="ORF">M9Y10_006801</name>
</gene>
<dbReference type="PROSITE" id="PS00107">
    <property type="entry name" value="PROTEIN_KINASE_ATP"/>
    <property type="match status" value="1"/>
</dbReference>
<dbReference type="Proteomes" id="UP001470230">
    <property type="component" value="Unassembled WGS sequence"/>
</dbReference>
<evidence type="ECO:0000256" key="2">
    <source>
        <dbReference type="ARBA" id="ARBA00022840"/>
    </source>
</evidence>
<evidence type="ECO:0000256" key="3">
    <source>
        <dbReference type="PROSITE-ProRule" id="PRU10141"/>
    </source>
</evidence>
<name>A0ABR2JF54_9EUKA</name>
<feature type="compositionally biased region" description="Low complexity" evidence="4">
    <location>
        <begin position="162"/>
        <end position="172"/>
    </location>
</feature>
<feature type="compositionally biased region" description="Polar residues" evidence="4">
    <location>
        <begin position="38"/>
        <end position="66"/>
    </location>
</feature>
<feature type="region of interest" description="Disordered" evidence="4">
    <location>
        <begin position="38"/>
        <end position="175"/>
    </location>
</feature>
<keyword evidence="2 3" id="KW-0067">ATP-binding</keyword>
<feature type="compositionally biased region" description="Low complexity" evidence="4">
    <location>
        <begin position="113"/>
        <end position="127"/>
    </location>
</feature>
<dbReference type="InterPro" id="IPR011009">
    <property type="entry name" value="Kinase-like_dom_sf"/>
</dbReference>
<dbReference type="PROSITE" id="PS50011">
    <property type="entry name" value="PROTEIN_KINASE_DOM"/>
    <property type="match status" value="1"/>
</dbReference>
<dbReference type="InterPro" id="IPR000719">
    <property type="entry name" value="Prot_kinase_dom"/>
</dbReference>
<dbReference type="PANTHER" id="PTHR44329">
    <property type="entry name" value="SERINE/THREONINE-PROTEIN KINASE TNNI3K-RELATED"/>
    <property type="match status" value="1"/>
</dbReference>
<keyword evidence="7" id="KW-1185">Reference proteome</keyword>
<dbReference type="Gene3D" id="3.30.200.20">
    <property type="entry name" value="Phosphorylase Kinase, domain 1"/>
    <property type="match status" value="1"/>
</dbReference>
<dbReference type="SUPFAM" id="SSF56112">
    <property type="entry name" value="Protein kinase-like (PK-like)"/>
    <property type="match status" value="1"/>
</dbReference>
<dbReference type="Gene3D" id="1.20.5.340">
    <property type="match status" value="2"/>
</dbReference>
<dbReference type="Gene3D" id="1.10.510.10">
    <property type="entry name" value="Transferase(Phosphotransferase) domain 1"/>
    <property type="match status" value="1"/>
</dbReference>
<sequence>MIYGIYQFIVDKTALDYSILNNHSEIVEYLKKGVTTLEPNTKSKTFPKSQSPKQETPKKQSQTNDNQRIRQLEEENSQMKSQISQLEEENSQMKSQNSQMKSQISQLEEENSQMKSQNSQMKSQISQLEEENSQMKSQISQLEEENSQMKSQISQLEEENSQMKSQNSQMKSQNEKIDDEISQLKDKNQKLRGFLMALKNKPAKVVFYNPEDYREDSIIGEGATSCVKSVIKEEKYAKKELKNFTQETARGFMRESEILFRVHHPCIIEIVGMNYGDEKHPPSLILSFEETSLESAIEKDEIDDKQKCLITVQIVLGMRYIHLRGFMHRDLKPSNILLNKEYEVRISDFGLAREDNLETSQSKGIGTLRFMAPELLAEDEDDDDEESGSERKAKYTNKVDVYSFGVTLIFIMTGNYPKFNMLKMAQGVTPRLPSSVPKWVRELITRCLSLSAESRPSFAEIFEIMKSNNYDLFSDSKDVKLPKKQQQMKKEIEECVLKIEGFEFQHQNDQVY</sequence>
<dbReference type="Pfam" id="PF08614">
    <property type="entry name" value="ATG16"/>
    <property type="match status" value="1"/>
</dbReference>
<dbReference type="EMBL" id="JAPFFF010000012">
    <property type="protein sequence ID" value="KAK8876583.1"/>
    <property type="molecule type" value="Genomic_DNA"/>
</dbReference>
<dbReference type="InterPro" id="IPR051681">
    <property type="entry name" value="Ser/Thr_Kinases-Pseudokinases"/>
</dbReference>
<evidence type="ECO:0000256" key="1">
    <source>
        <dbReference type="ARBA" id="ARBA00022741"/>
    </source>
</evidence>
<feature type="compositionally biased region" description="Low complexity" evidence="4">
    <location>
        <begin position="92"/>
        <end position="106"/>
    </location>
</feature>
<keyword evidence="1 3" id="KW-0547">Nucleotide-binding</keyword>
<dbReference type="InterPro" id="IPR017441">
    <property type="entry name" value="Protein_kinase_ATP_BS"/>
</dbReference>
<evidence type="ECO:0000259" key="5">
    <source>
        <dbReference type="PROSITE" id="PS50011"/>
    </source>
</evidence>
<evidence type="ECO:0000313" key="7">
    <source>
        <dbReference type="Proteomes" id="UP001470230"/>
    </source>
</evidence>
<feature type="domain" description="Protein kinase" evidence="5">
    <location>
        <begin position="213"/>
        <end position="473"/>
    </location>
</feature>
<dbReference type="InterPro" id="IPR013923">
    <property type="entry name" value="Autophagy-rel_prot_16_dom"/>
</dbReference>
<feature type="binding site" evidence="3">
    <location>
        <position position="239"/>
    </location>
    <ligand>
        <name>ATP</name>
        <dbReference type="ChEBI" id="CHEBI:30616"/>
    </ligand>
</feature>
<evidence type="ECO:0000313" key="6">
    <source>
        <dbReference type="EMBL" id="KAK8876583.1"/>
    </source>
</evidence>
<dbReference type="SMART" id="SM00220">
    <property type="entry name" value="S_TKc"/>
    <property type="match status" value="1"/>
</dbReference>
<dbReference type="PROSITE" id="PS00108">
    <property type="entry name" value="PROTEIN_KINASE_ST"/>
    <property type="match status" value="1"/>
</dbReference>
<proteinExistence type="predicted"/>
<evidence type="ECO:0000256" key="4">
    <source>
        <dbReference type="SAM" id="MobiDB-lite"/>
    </source>
</evidence>
<dbReference type="Pfam" id="PF00069">
    <property type="entry name" value="Pkinase"/>
    <property type="match status" value="1"/>
</dbReference>
<protein>
    <recommendedName>
        <fullName evidence="5">Protein kinase domain-containing protein</fullName>
    </recommendedName>
</protein>
<reference evidence="6 7" key="1">
    <citation type="submission" date="2024-04" db="EMBL/GenBank/DDBJ databases">
        <title>Tritrichomonas musculus Genome.</title>
        <authorList>
            <person name="Alves-Ferreira E."/>
            <person name="Grigg M."/>
            <person name="Lorenzi H."/>
            <person name="Galac M."/>
        </authorList>
    </citation>
    <scope>NUCLEOTIDE SEQUENCE [LARGE SCALE GENOMIC DNA]</scope>
    <source>
        <strain evidence="6 7">EAF2021</strain>
    </source>
</reference>
<accession>A0ABR2JF54</accession>
<dbReference type="InterPro" id="IPR008271">
    <property type="entry name" value="Ser/Thr_kinase_AS"/>
</dbReference>
<comment type="caution">
    <text evidence="6">The sequence shown here is derived from an EMBL/GenBank/DDBJ whole genome shotgun (WGS) entry which is preliminary data.</text>
</comment>